<accession>A0A5Q2VGX8</accession>
<dbReference type="GO" id="GO:0008233">
    <property type="term" value="F:peptidase activity"/>
    <property type="evidence" value="ECO:0007669"/>
    <property type="project" value="InterPro"/>
</dbReference>
<dbReference type="RefSeq" id="WP_153860371.1">
    <property type="nucleotide sequence ID" value="NZ_CP045913.1"/>
</dbReference>
<reference evidence="2 3" key="1">
    <citation type="submission" date="2019-11" db="EMBL/GenBank/DDBJ databases">
        <title>The Phosphoenolpyruvate Phosphotransferase System Regulates Serratia proteamaculans 336X Biofilm Formation and Wheat Roots colonization.</title>
        <authorList>
            <person name="Liu F."/>
        </authorList>
    </citation>
    <scope>NUCLEOTIDE SEQUENCE [LARGE SCALE GENOMIC DNA]</scope>
    <source>
        <strain evidence="2 3">336X</strain>
    </source>
</reference>
<evidence type="ECO:0000259" key="1">
    <source>
        <dbReference type="PROSITE" id="PS50990"/>
    </source>
</evidence>
<dbReference type="PROSITE" id="PS50990">
    <property type="entry name" value="PEPTIDASE_C39"/>
    <property type="match status" value="1"/>
</dbReference>
<dbReference type="AlphaFoldDB" id="A0A5Q2VGX8"/>
<dbReference type="Gene3D" id="3.90.70.10">
    <property type="entry name" value="Cysteine proteinases"/>
    <property type="match status" value="1"/>
</dbReference>
<dbReference type="GO" id="GO:0016020">
    <property type="term" value="C:membrane"/>
    <property type="evidence" value="ECO:0007669"/>
    <property type="project" value="InterPro"/>
</dbReference>
<dbReference type="Proteomes" id="UP000381260">
    <property type="component" value="Chromosome"/>
</dbReference>
<dbReference type="GO" id="GO:0006508">
    <property type="term" value="P:proteolysis"/>
    <property type="evidence" value="ECO:0007669"/>
    <property type="project" value="InterPro"/>
</dbReference>
<name>A0A5Q2VGX8_SERPR</name>
<feature type="domain" description="Peptidase C39" evidence="1">
    <location>
        <begin position="47"/>
        <end position="168"/>
    </location>
</feature>
<dbReference type="InterPro" id="IPR005074">
    <property type="entry name" value="Peptidase_C39"/>
</dbReference>
<dbReference type="EMBL" id="CP045913">
    <property type="protein sequence ID" value="QGH63698.1"/>
    <property type="molecule type" value="Genomic_DNA"/>
</dbReference>
<proteinExistence type="predicted"/>
<dbReference type="Pfam" id="PF03412">
    <property type="entry name" value="Peptidase_C39"/>
    <property type="match status" value="1"/>
</dbReference>
<protein>
    <submittedName>
        <fullName evidence="2">Peptidase C39</fullName>
    </submittedName>
</protein>
<gene>
    <name evidence="2" type="ORF">GHV41_23825</name>
</gene>
<organism evidence="2 3">
    <name type="scientific">Serratia proteamaculans</name>
    <dbReference type="NCBI Taxonomy" id="28151"/>
    <lineage>
        <taxon>Bacteria</taxon>
        <taxon>Pseudomonadati</taxon>
        <taxon>Pseudomonadota</taxon>
        <taxon>Gammaproteobacteria</taxon>
        <taxon>Enterobacterales</taxon>
        <taxon>Yersiniaceae</taxon>
        <taxon>Serratia</taxon>
    </lineage>
</organism>
<sequence length="199" mass="22994">MKITYGFKLRSFMALYFFSFYAFSIEKPRDKVKVNLIEQQIGGVERQLFDNSCGIASLSYVLNSYYNKSTSEKNLFFFVGLKPEYSLADFKDVSHTFDIESIGLKLTIIDLKKIKSPTILRTNTNGGHFIVYTGYKDGWFQMVDPAKGRLNYYESELESIFLSNGKVHGLALVFISKNKNKFIDKQLYKNSTNRLWLGK</sequence>
<evidence type="ECO:0000313" key="2">
    <source>
        <dbReference type="EMBL" id="QGH63698.1"/>
    </source>
</evidence>
<dbReference type="GO" id="GO:0005524">
    <property type="term" value="F:ATP binding"/>
    <property type="evidence" value="ECO:0007669"/>
    <property type="project" value="InterPro"/>
</dbReference>
<evidence type="ECO:0000313" key="3">
    <source>
        <dbReference type="Proteomes" id="UP000381260"/>
    </source>
</evidence>